<evidence type="ECO:0000313" key="9">
    <source>
        <dbReference type="Proteomes" id="UP000460221"/>
    </source>
</evidence>
<dbReference type="GO" id="GO:0016020">
    <property type="term" value="C:membrane"/>
    <property type="evidence" value="ECO:0007669"/>
    <property type="project" value="UniProtKB-SubCell"/>
</dbReference>
<keyword evidence="2" id="KW-0813">Transport</keyword>
<proteinExistence type="predicted"/>
<name>A0A7K1FR40_9ACTN</name>
<dbReference type="Proteomes" id="UP000460221">
    <property type="component" value="Unassembled WGS sequence"/>
</dbReference>
<organism evidence="8 9">
    <name type="scientific">Nakamurella alba</name>
    <dbReference type="NCBI Taxonomy" id="2665158"/>
    <lineage>
        <taxon>Bacteria</taxon>
        <taxon>Bacillati</taxon>
        <taxon>Actinomycetota</taxon>
        <taxon>Actinomycetes</taxon>
        <taxon>Nakamurellales</taxon>
        <taxon>Nakamurellaceae</taxon>
        <taxon>Nakamurella</taxon>
    </lineage>
</organism>
<keyword evidence="6 7" id="KW-0472">Membrane</keyword>
<evidence type="ECO:0000313" key="8">
    <source>
        <dbReference type="EMBL" id="MTD15264.1"/>
    </source>
</evidence>
<dbReference type="PANTHER" id="PTHR36838">
    <property type="entry name" value="AUXIN EFFLUX CARRIER FAMILY PROTEIN"/>
    <property type="match status" value="1"/>
</dbReference>
<comment type="subcellular location">
    <subcellularLocation>
        <location evidence="1">Membrane</location>
        <topology evidence="1">Multi-pass membrane protein</topology>
    </subcellularLocation>
</comment>
<dbReference type="GO" id="GO:0055085">
    <property type="term" value="P:transmembrane transport"/>
    <property type="evidence" value="ECO:0007669"/>
    <property type="project" value="InterPro"/>
</dbReference>
<feature type="transmembrane region" description="Helical" evidence="7">
    <location>
        <begin position="286"/>
        <end position="305"/>
    </location>
</feature>
<feature type="transmembrane region" description="Helical" evidence="7">
    <location>
        <begin position="224"/>
        <end position="247"/>
    </location>
</feature>
<keyword evidence="3" id="KW-1003">Cell membrane</keyword>
<evidence type="ECO:0000256" key="2">
    <source>
        <dbReference type="ARBA" id="ARBA00022448"/>
    </source>
</evidence>
<dbReference type="AlphaFoldDB" id="A0A7K1FR40"/>
<dbReference type="Pfam" id="PF03547">
    <property type="entry name" value="Mem_trans"/>
    <property type="match status" value="2"/>
</dbReference>
<dbReference type="PANTHER" id="PTHR36838:SF3">
    <property type="entry name" value="TRANSPORTER AUXIN EFFLUX CARRIER EC FAMILY"/>
    <property type="match status" value="1"/>
</dbReference>
<reference evidence="8 9" key="1">
    <citation type="submission" date="2019-11" db="EMBL/GenBank/DDBJ databases">
        <authorList>
            <person name="Jiang L.-Q."/>
        </authorList>
    </citation>
    <scope>NUCLEOTIDE SEQUENCE [LARGE SCALE GENOMIC DNA]</scope>
    <source>
        <strain evidence="8 9">YIM 132087</strain>
    </source>
</reference>
<keyword evidence="9" id="KW-1185">Reference proteome</keyword>
<dbReference type="EMBL" id="WLYK01000005">
    <property type="protein sequence ID" value="MTD15264.1"/>
    <property type="molecule type" value="Genomic_DNA"/>
</dbReference>
<keyword evidence="5 7" id="KW-1133">Transmembrane helix</keyword>
<protein>
    <submittedName>
        <fullName evidence="8">AEC family transporter</fullName>
    </submittedName>
</protein>
<evidence type="ECO:0000256" key="6">
    <source>
        <dbReference type="ARBA" id="ARBA00023136"/>
    </source>
</evidence>
<sequence>MSGVITGFAIIAVVIGVGYVTRRTGLLGPQVGPALNRVAFYIAVPALLFMVLGRADIRLLFSSFLLVNLLSAVLAAVLYVVASRIWFQQKLPETVIGASASSYVNSNNIGLPVAVYVLGDPQWVAPTLLLQLLLLSPVILGTLDISTSGRVSRRQLLTQPIRNPLIIASLLGVVVAATGITLPEVVTAPLDILGGAAIPLVLMAFGMSLHGGRPLRPGPERVPTIVASVLKSLVMPVLAWALAALVFKLDPVTVRAVTVTAALPTAQNIYNFAAHYERGAVQARDAGLITTVAAVPVLILISLLLPM</sequence>
<feature type="transmembrane region" description="Helical" evidence="7">
    <location>
        <begin position="59"/>
        <end position="82"/>
    </location>
</feature>
<accession>A0A7K1FR40</accession>
<evidence type="ECO:0000256" key="4">
    <source>
        <dbReference type="ARBA" id="ARBA00022692"/>
    </source>
</evidence>
<feature type="transmembrane region" description="Helical" evidence="7">
    <location>
        <begin position="123"/>
        <end position="143"/>
    </location>
</feature>
<feature type="transmembrane region" description="Helical" evidence="7">
    <location>
        <begin position="192"/>
        <end position="212"/>
    </location>
</feature>
<evidence type="ECO:0000256" key="1">
    <source>
        <dbReference type="ARBA" id="ARBA00004141"/>
    </source>
</evidence>
<evidence type="ECO:0000256" key="5">
    <source>
        <dbReference type="ARBA" id="ARBA00022989"/>
    </source>
</evidence>
<keyword evidence="4 7" id="KW-0812">Transmembrane</keyword>
<dbReference type="RefSeq" id="WP_322097981.1">
    <property type="nucleotide sequence ID" value="NZ_WLYK01000005.1"/>
</dbReference>
<dbReference type="InterPro" id="IPR004776">
    <property type="entry name" value="Mem_transp_PIN-like"/>
</dbReference>
<evidence type="ECO:0000256" key="3">
    <source>
        <dbReference type="ARBA" id="ARBA00022475"/>
    </source>
</evidence>
<feature type="transmembrane region" description="Helical" evidence="7">
    <location>
        <begin position="34"/>
        <end position="52"/>
    </location>
</feature>
<gene>
    <name evidence="8" type="ORF">GIS00_15080</name>
</gene>
<comment type="caution">
    <text evidence="8">The sequence shown here is derived from an EMBL/GenBank/DDBJ whole genome shotgun (WGS) entry which is preliminary data.</text>
</comment>
<feature type="transmembrane region" description="Helical" evidence="7">
    <location>
        <begin position="164"/>
        <end position="186"/>
    </location>
</feature>
<evidence type="ECO:0000256" key="7">
    <source>
        <dbReference type="SAM" id="Phobius"/>
    </source>
</evidence>